<dbReference type="EMBL" id="JAUMIS010000001">
    <property type="protein sequence ID" value="MDO3720165.1"/>
    <property type="molecule type" value="Genomic_DNA"/>
</dbReference>
<evidence type="ECO:0000313" key="1">
    <source>
        <dbReference type="EMBL" id="MDO3720165.1"/>
    </source>
</evidence>
<dbReference type="Gene3D" id="3.90.70.10">
    <property type="entry name" value="Cysteine proteinases"/>
    <property type="match status" value="1"/>
</dbReference>
<dbReference type="InterPro" id="IPR022118">
    <property type="entry name" value="Peptidase_C70_AvrRpt2"/>
</dbReference>
<gene>
    <name evidence="1" type="ORF">QVZ43_00420</name>
</gene>
<reference evidence="1" key="1">
    <citation type="submission" date="2023-07" db="EMBL/GenBank/DDBJ databases">
        <title>Marinobacter sp. chi1 genome sequencing and assembly.</title>
        <authorList>
            <person name="Park S."/>
        </authorList>
    </citation>
    <scope>NUCLEOTIDE SEQUENCE</scope>
    <source>
        <strain evidence="1">Chi1</strain>
    </source>
</reference>
<name>A0ABT8VW44_9GAMM</name>
<sequence length="163" mass="18585">MSTEKYEVFGMRLLPQRLDMACWYASARMLLNWRESQSRQQSLMKVPELDAESKKLREANNGIINPQILKLAKRLGLKAVPPQTPTPHAIGLWLRSYGPLWVNGRNHIVVIAGIDRNKVKVYDPWPLNVGKVDWRPLDSWYYNGASPSSPDTSASVRAVFLHC</sequence>
<comment type="caution">
    <text evidence="1">The sequence shown here is derived from an EMBL/GenBank/DDBJ whole genome shotgun (WGS) entry which is preliminary data.</text>
</comment>
<dbReference type="Pfam" id="PF12385">
    <property type="entry name" value="Peptidase_C70"/>
    <property type="match status" value="1"/>
</dbReference>
<protein>
    <submittedName>
        <fullName evidence="1">Papain-like cysteine protease family protein</fullName>
    </submittedName>
</protein>
<accession>A0ABT8VW44</accession>
<organism evidence="1 2">
    <name type="scientific">Marinobacter suaedae</name>
    <dbReference type="NCBI Taxonomy" id="3057675"/>
    <lineage>
        <taxon>Bacteria</taxon>
        <taxon>Pseudomonadati</taxon>
        <taxon>Pseudomonadota</taxon>
        <taxon>Gammaproteobacteria</taxon>
        <taxon>Pseudomonadales</taxon>
        <taxon>Marinobacteraceae</taxon>
        <taxon>Marinobacter</taxon>
    </lineage>
</organism>
<evidence type="ECO:0000313" key="2">
    <source>
        <dbReference type="Proteomes" id="UP001168640"/>
    </source>
</evidence>
<dbReference type="Proteomes" id="UP001168640">
    <property type="component" value="Unassembled WGS sequence"/>
</dbReference>
<keyword evidence="2" id="KW-1185">Reference proteome</keyword>
<dbReference type="RefSeq" id="WP_302908436.1">
    <property type="nucleotide sequence ID" value="NZ_JAUMIS010000001.1"/>
</dbReference>
<proteinExistence type="predicted"/>